<dbReference type="PANTHER" id="PTHR13236">
    <property type="entry name" value="DYNEIN 2 LIGHT INTERMEDIATE CHAIN, ISOFORM 2"/>
    <property type="match status" value="1"/>
</dbReference>
<keyword evidence="9" id="KW-0970">Cilium biogenesis/degradation</keyword>
<evidence type="ECO:0000256" key="8">
    <source>
        <dbReference type="ARBA" id="ARBA00022701"/>
    </source>
</evidence>
<feature type="region of interest" description="Disordered" evidence="19">
    <location>
        <begin position="398"/>
        <end position="429"/>
    </location>
</feature>
<feature type="compositionally biased region" description="Basic and acidic residues" evidence="19">
    <location>
        <begin position="402"/>
        <end position="412"/>
    </location>
</feature>
<comment type="function">
    <text evidence="15">Assembly factor required for Rieske Fe-S protein UQCRFS1 incorporation into the cytochrome b-c1 (CIII) complex. Functions as a chaperone, binding to this subunit within the mitochondrial matrix and stabilizing it prior to its translocation and insertion into the late CIII dimeric intermediate within the mitochondrial inner membrane.</text>
</comment>
<keyword evidence="10" id="KW-0243">Dynein</keyword>
<dbReference type="SUPFAM" id="SSF52540">
    <property type="entry name" value="P-loop containing nucleoside triphosphate hydrolases"/>
    <property type="match status" value="1"/>
</dbReference>
<dbReference type="CDD" id="cd20267">
    <property type="entry name" value="Complex1_LYR_LYRM7"/>
    <property type="match status" value="1"/>
</dbReference>
<proteinExistence type="inferred from homology"/>
<dbReference type="InterPro" id="IPR022780">
    <property type="entry name" value="Dynein_light_int_chain"/>
</dbReference>
<evidence type="ECO:0000256" key="2">
    <source>
        <dbReference type="ARBA" id="ARBA00004300"/>
    </source>
</evidence>
<dbReference type="Pfam" id="PF05347">
    <property type="entry name" value="Complex1_LYR"/>
    <property type="match status" value="1"/>
</dbReference>
<name>A0ABU7CTZ1_9TELE</name>
<keyword evidence="14" id="KW-0966">Cell projection</keyword>
<comment type="subcellular location">
    <subcellularLocation>
        <location evidence="3">Cytoplasm</location>
        <location evidence="3">Cytoskeleton</location>
        <location evidence="3">Cilium axoneme</location>
    </subcellularLocation>
    <subcellularLocation>
        <location evidence="1">Cytoplasm</location>
        <location evidence="1">Cytoskeleton</location>
        <location evidence="1">Cilium basal body</location>
    </subcellularLocation>
    <subcellularLocation>
        <location evidence="2">Cytoplasm</location>
        <location evidence="2">Cytoskeleton</location>
        <location evidence="2">Microtubule organizing center</location>
        <location evidence="2">Centrosome</location>
    </subcellularLocation>
</comment>
<evidence type="ECO:0000256" key="9">
    <source>
        <dbReference type="ARBA" id="ARBA00022794"/>
    </source>
</evidence>
<evidence type="ECO:0000256" key="4">
    <source>
        <dbReference type="ARBA" id="ARBA00006831"/>
    </source>
</evidence>
<accession>A0ABU7CTZ1</accession>
<evidence type="ECO:0000256" key="12">
    <source>
        <dbReference type="ARBA" id="ARBA00023175"/>
    </source>
</evidence>
<evidence type="ECO:0000256" key="18">
    <source>
        <dbReference type="ARBA" id="ARBA00031830"/>
    </source>
</evidence>
<dbReference type="EMBL" id="JAHUTJ010008268">
    <property type="protein sequence ID" value="MED6266406.1"/>
    <property type="molecule type" value="Genomic_DNA"/>
</dbReference>
<evidence type="ECO:0000256" key="14">
    <source>
        <dbReference type="ARBA" id="ARBA00023273"/>
    </source>
</evidence>
<evidence type="ECO:0000256" key="15">
    <source>
        <dbReference type="ARBA" id="ARBA00025430"/>
    </source>
</evidence>
<feature type="domain" description="Complex 1 LYR protein" evidence="20">
    <location>
        <begin position="6"/>
        <end position="60"/>
    </location>
</feature>
<evidence type="ECO:0000259" key="20">
    <source>
        <dbReference type="Pfam" id="PF05347"/>
    </source>
</evidence>
<reference evidence="21 22" key="1">
    <citation type="submission" date="2021-06" db="EMBL/GenBank/DDBJ databases">
        <authorList>
            <person name="Palmer J.M."/>
        </authorList>
    </citation>
    <scope>NUCLEOTIDE SEQUENCE [LARGE SCALE GENOMIC DNA]</scope>
    <source>
        <strain evidence="21 22">CL_MEX2019</strain>
        <tissue evidence="21">Muscle</tissue>
    </source>
</reference>
<dbReference type="InterPro" id="IPR045298">
    <property type="entry name" value="Complex1_LYR_LYRM7"/>
</dbReference>
<evidence type="ECO:0000256" key="7">
    <source>
        <dbReference type="ARBA" id="ARBA00022490"/>
    </source>
</evidence>
<evidence type="ECO:0000256" key="3">
    <source>
        <dbReference type="ARBA" id="ARBA00004430"/>
    </source>
</evidence>
<dbReference type="Pfam" id="PF05783">
    <property type="entry name" value="DLIC"/>
    <property type="match status" value="2"/>
</dbReference>
<gene>
    <name evidence="21" type="primary">DYNC2LI1</name>
    <name evidence="21" type="ORF">CHARACLAT_001873</name>
</gene>
<protein>
    <recommendedName>
        <fullName evidence="17">Complex III assembly factor LYRM7</fullName>
    </recommendedName>
    <alternativeName>
        <fullName evidence="5">Cytoplasmic dynein 2 light intermediate chain 1</fullName>
    </alternativeName>
    <alternativeName>
        <fullName evidence="18">LYR motif-containing protein 7</fullName>
    </alternativeName>
</protein>
<evidence type="ECO:0000256" key="5">
    <source>
        <dbReference type="ARBA" id="ARBA00018863"/>
    </source>
</evidence>
<keyword evidence="7" id="KW-0963">Cytoplasm</keyword>
<evidence type="ECO:0000256" key="13">
    <source>
        <dbReference type="ARBA" id="ARBA00023212"/>
    </source>
</evidence>
<keyword evidence="12" id="KW-0505">Motor protein</keyword>
<keyword evidence="6" id="KW-0217">Developmental protein</keyword>
<evidence type="ECO:0000256" key="19">
    <source>
        <dbReference type="SAM" id="MobiDB-lite"/>
    </source>
</evidence>
<comment type="subunit">
    <text evidence="16">Interacts with UQCRFS1.</text>
</comment>
<dbReference type="Proteomes" id="UP001352852">
    <property type="component" value="Unassembled WGS sequence"/>
</dbReference>
<dbReference type="InterPro" id="IPR008011">
    <property type="entry name" value="Complex1_LYR_dom"/>
</dbReference>
<evidence type="ECO:0000313" key="21">
    <source>
        <dbReference type="EMBL" id="MED6266406.1"/>
    </source>
</evidence>
<evidence type="ECO:0000256" key="10">
    <source>
        <dbReference type="ARBA" id="ARBA00023017"/>
    </source>
</evidence>
<keyword evidence="22" id="KW-1185">Reference proteome</keyword>
<sequence>MGTRLKVLSLFKKLHRTRIDVFRDDERALTAARLKINEEFKKNKNETSEENIEKMIKMGSDVETVLREAVLQVEHVAENKLCMRYSLPLHLVVAGQLISDTLWELAAAEVQSQESGAGDGDGDETVCERSVFLMGSKAGGKTSILLRCLERDEPPKPTLALEYTFGRRARGHNTPKDIAHLWELGGGTSLSDLIQIPITLVSISSLSVVLVLDLSKPNALWGTMEKLLHAAQAQVEKVSSNAQTFKPGAKQHKAARSAARVLPKDYPDKELISPFPVPLLIVGSKYDLFQEFESDKKKVISKTLRFLAHYYTASLIFTSIKSESLMSKTKSFFSHLAFGLDRGKTVSCDYSKPLIIPAGADSFSQIGSPPTTDVDIMSLHAKNPKDLWKKVYERVFPSESSGEQRDLKDPGKDPQYSEPQIDAMRAQKDQELEQYKRNAAKSWKELELET</sequence>
<dbReference type="InterPro" id="IPR027417">
    <property type="entry name" value="P-loop_NTPase"/>
</dbReference>
<keyword evidence="13" id="KW-0206">Cytoskeleton</keyword>
<dbReference type="InterPro" id="IPR040045">
    <property type="entry name" value="DYNC2LI1"/>
</dbReference>
<evidence type="ECO:0000256" key="17">
    <source>
        <dbReference type="ARBA" id="ARBA00026165"/>
    </source>
</evidence>
<evidence type="ECO:0000256" key="6">
    <source>
        <dbReference type="ARBA" id="ARBA00022473"/>
    </source>
</evidence>
<evidence type="ECO:0000256" key="16">
    <source>
        <dbReference type="ARBA" id="ARBA00025809"/>
    </source>
</evidence>
<keyword evidence="8" id="KW-0493">Microtubule</keyword>
<dbReference type="Gene3D" id="3.40.50.300">
    <property type="entry name" value="P-loop containing nucleotide triphosphate hydrolases"/>
    <property type="match status" value="1"/>
</dbReference>
<organism evidence="21 22">
    <name type="scientific">Characodon lateralis</name>
    <dbReference type="NCBI Taxonomy" id="208331"/>
    <lineage>
        <taxon>Eukaryota</taxon>
        <taxon>Metazoa</taxon>
        <taxon>Chordata</taxon>
        <taxon>Craniata</taxon>
        <taxon>Vertebrata</taxon>
        <taxon>Euteleostomi</taxon>
        <taxon>Actinopterygii</taxon>
        <taxon>Neopterygii</taxon>
        <taxon>Teleostei</taxon>
        <taxon>Neoteleostei</taxon>
        <taxon>Acanthomorphata</taxon>
        <taxon>Ovalentaria</taxon>
        <taxon>Atherinomorphae</taxon>
        <taxon>Cyprinodontiformes</taxon>
        <taxon>Goodeidae</taxon>
        <taxon>Characodon</taxon>
    </lineage>
</organism>
<evidence type="ECO:0000313" key="22">
    <source>
        <dbReference type="Proteomes" id="UP001352852"/>
    </source>
</evidence>
<keyword evidence="11" id="KW-0969">Cilium</keyword>
<dbReference type="PANTHER" id="PTHR13236:SF0">
    <property type="entry name" value="CYTOPLASMIC DYNEIN 2 LIGHT INTERMEDIATE CHAIN 1"/>
    <property type="match status" value="1"/>
</dbReference>
<evidence type="ECO:0000256" key="1">
    <source>
        <dbReference type="ARBA" id="ARBA00004120"/>
    </source>
</evidence>
<evidence type="ECO:0000256" key="11">
    <source>
        <dbReference type="ARBA" id="ARBA00023069"/>
    </source>
</evidence>
<comment type="caution">
    <text evidence="21">The sequence shown here is derived from an EMBL/GenBank/DDBJ whole genome shotgun (WGS) entry which is preliminary data.</text>
</comment>
<comment type="similarity">
    <text evidence="4">Belongs to the dynein light intermediate chain family.</text>
</comment>